<keyword evidence="2" id="KW-1185">Reference proteome</keyword>
<accession>A0ACA9RWL3</accession>
<feature type="non-terminal residue" evidence="1">
    <location>
        <position position="1"/>
    </location>
</feature>
<feature type="non-terminal residue" evidence="1">
    <location>
        <position position="324"/>
    </location>
</feature>
<comment type="caution">
    <text evidence="1">The sequence shown here is derived from an EMBL/GenBank/DDBJ whole genome shotgun (WGS) entry which is preliminary data.</text>
</comment>
<protein>
    <submittedName>
        <fullName evidence="1">32979_t:CDS:1</fullName>
    </submittedName>
</protein>
<evidence type="ECO:0000313" key="2">
    <source>
        <dbReference type="Proteomes" id="UP000789920"/>
    </source>
</evidence>
<reference evidence="1" key="1">
    <citation type="submission" date="2021-06" db="EMBL/GenBank/DDBJ databases">
        <authorList>
            <person name="Kallberg Y."/>
            <person name="Tangrot J."/>
            <person name="Rosling A."/>
        </authorList>
    </citation>
    <scope>NUCLEOTIDE SEQUENCE</scope>
    <source>
        <strain evidence="1">MA461A</strain>
    </source>
</reference>
<gene>
    <name evidence="1" type="ORF">RPERSI_LOCUS23719</name>
</gene>
<proteinExistence type="predicted"/>
<dbReference type="Proteomes" id="UP000789920">
    <property type="component" value="Unassembled WGS sequence"/>
</dbReference>
<evidence type="ECO:0000313" key="1">
    <source>
        <dbReference type="EMBL" id="CAG8813212.1"/>
    </source>
</evidence>
<dbReference type="EMBL" id="CAJVQC010074674">
    <property type="protein sequence ID" value="CAG8813212.1"/>
    <property type="molecule type" value="Genomic_DNA"/>
</dbReference>
<organism evidence="1 2">
    <name type="scientific">Racocetra persica</name>
    <dbReference type="NCBI Taxonomy" id="160502"/>
    <lineage>
        <taxon>Eukaryota</taxon>
        <taxon>Fungi</taxon>
        <taxon>Fungi incertae sedis</taxon>
        <taxon>Mucoromycota</taxon>
        <taxon>Glomeromycotina</taxon>
        <taxon>Glomeromycetes</taxon>
        <taxon>Diversisporales</taxon>
        <taxon>Gigasporaceae</taxon>
        <taxon>Racocetra</taxon>
    </lineage>
</organism>
<sequence>CMNFIKILKHPTDQFIFQSSTAEEKKNLINMTKRATDETMSAKAAKHADLVINAQNSQQQLTPLIRSLSRKSRNALTSSLRSQKSPGLKITTKSPRELSFNDLREIEDLADQLVVYIATKEFDEAVESIEKAKAALTNISTDVTKLDSIRVKMEDRVVRLSYAISRDLTNPNVKKTQVQKCVKWLLRLGYGEQARELFLSARTNNIRIRTKQLKFEGDIPQYINELSLVYFTLIKNTCDWYNAAFKDIKMTSGFVKWAKEEMEHYATLFQRQVYSIHNRDDKVVQRCLKYARDHCLMLREVGLDLKFLLDTLLQLDGSAISHSG</sequence>
<name>A0ACA9RWL3_9GLOM</name>